<feature type="compositionally biased region" description="Basic and acidic residues" evidence="1">
    <location>
        <begin position="56"/>
        <end position="69"/>
    </location>
</feature>
<evidence type="ECO:0000313" key="2">
    <source>
        <dbReference type="EMBL" id="GLS73501.1"/>
    </source>
</evidence>
<protein>
    <submittedName>
        <fullName evidence="2">Uncharacterized protein</fullName>
    </submittedName>
</protein>
<evidence type="ECO:0000313" key="3">
    <source>
        <dbReference type="Proteomes" id="UP001157440"/>
    </source>
</evidence>
<comment type="caution">
    <text evidence="2">The sequence shown here is derived from an EMBL/GenBank/DDBJ whole genome shotgun (WGS) entry which is preliminary data.</text>
</comment>
<dbReference type="EMBL" id="BSPL01000027">
    <property type="protein sequence ID" value="GLS73501.1"/>
    <property type="molecule type" value="Genomic_DNA"/>
</dbReference>
<sequence length="69" mass="7613">MSNKQLTENTQDLADTEYDAERWARVGAEQQSIRPISPKAPSDPLDGPDVGLTQKGTDEDAIVKRETEV</sequence>
<feature type="compositionally biased region" description="Polar residues" evidence="1">
    <location>
        <begin position="1"/>
        <end position="13"/>
    </location>
</feature>
<proteinExistence type="predicted"/>
<feature type="region of interest" description="Disordered" evidence="1">
    <location>
        <begin position="1"/>
        <end position="69"/>
    </location>
</feature>
<reference evidence="3" key="1">
    <citation type="journal article" date="2019" name="Int. J. Syst. Evol. Microbiol.">
        <title>The Global Catalogue of Microorganisms (GCM) 10K type strain sequencing project: providing services to taxonomists for standard genome sequencing and annotation.</title>
        <authorList>
            <consortium name="The Broad Institute Genomics Platform"/>
            <consortium name="The Broad Institute Genome Sequencing Center for Infectious Disease"/>
            <person name="Wu L."/>
            <person name="Ma J."/>
        </authorList>
    </citation>
    <scope>NUCLEOTIDE SEQUENCE [LARGE SCALE GENOMIC DNA]</scope>
    <source>
        <strain evidence="3">NBRC 103632</strain>
    </source>
</reference>
<accession>A0AA37TQ19</accession>
<keyword evidence="3" id="KW-1185">Reference proteome</keyword>
<name>A0AA37TQ19_9HYPH</name>
<gene>
    <name evidence="2" type="ORF">GCM10007890_55160</name>
</gene>
<dbReference type="AlphaFoldDB" id="A0AA37TQ19"/>
<organism evidence="2 3">
    <name type="scientific">Methylobacterium tardum</name>
    <dbReference type="NCBI Taxonomy" id="374432"/>
    <lineage>
        <taxon>Bacteria</taxon>
        <taxon>Pseudomonadati</taxon>
        <taxon>Pseudomonadota</taxon>
        <taxon>Alphaproteobacteria</taxon>
        <taxon>Hyphomicrobiales</taxon>
        <taxon>Methylobacteriaceae</taxon>
        <taxon>Methylobacterium</taxon>
    </lineage>
</organism>
<dbReference type="RefSeq" id="WP_238199380.1">
    <property type="nucleotide sequence ID" value="NZ_BPQZ01000036.1"/>
</dbReference>
<dbReference type="Proteomes" id="UP001157440">
    <property type="component" value="Unassembled WGS sequence"/>
</dbReference>
<evidence type="ECO:0000256" key="1">
    <source>
        <dbReference type="SAM" id="MobiDB-lite"/>
    </source>
</evidence>